<reference evidence="2 3" key="1">
    <citation type="submission" date="2018-07" db="EMBL/GenBank/DDBJ databases">
        <title>Genomic Encyclopedia of Type Strains, Phase III (KMG-III): the genomes of soil and plant-associated and newly described type strains.</title>
        <authorList>
            <person name="Whitman W."/>
        </authorList>
    </citation>
    <scope>NUCLEOTIDE SEQUENCE [LARGE SCALE GENOMIC DNA]</scope>
    <source>
        <strain evidence="2 3">CECT 8488</strain>
    </source>
</reference>
<keyword evidence="2" id="KW-0418">Kinase</keyword>
<organism evidence="2 3">
    <name type="scientific">Aestuariispira insulae</name>
    <dbReference type="NCBI Taxonomy" id="1461337"/>
    <lineage>
        <taxon>Bacteria</taxon>
        <taxon>Pseudomonadati</taxon>
        <taxon>Pseudomonadota</taxon>
        <taxon>Alphaproteobacteria</taxon>
        <taxon>Rhodospirillales</taxon>
        <taxon>Kiloniellaceae</taxon>
        <taxon>Aestuariispira</taxon>
    </lineage>
</organism>
<dbReference type="SUPFAM" id="SSF55874">
    <property type="entry name" value="ATPase domain of HSP90 chaperone/DNA topoisomerase II/histidine kinase"/>
    <property type="match status" value="1"/>
</dbReference>
<dbReference type="EMBL" id="QRDW01000001">
    <property type="protein sequence ID" value="RED54269.1"/>
    <property type="molecule type" value="Genomic_DNA"/>
</dbReference>
<keyword evidence="3" id="KW-1185">Reference proteome</keyword>
<dbReference type="RefSeq" id="WP_115935337.1">
    <property type="nucleotide sequence ID" value="NZ_QRDW01000001.1"/>
</dbReference>
<dbReference type="InterPro" id="IPR036890">
    <property type="entry name" value="HATPase_C_sf"/>
</dbReference>
<name>A0A3D9HXY0_9PROT</name>
<accession>A0A3D9HXY0</accession>
<dbReference type="Gene3D" id="3.30.565.10">
    <property type="entry name" value="Histidine kinase-like ATPase, C-terminal domain"/>
    <property type="match status" value="1"/>
</dbReference>
<evidence type="ECO:0000313" key="2">
    <source>
        <dbReference type="EMBL" id="RED54269.1"/>
    </source>
</evidence>
<dbReference type="GO" id="GO:0016301">
    <property type="term" value="F:kinase activity"/>
    <property type="evidence" value="ECO:0007669"/>
    <property type="project" value="UniProtKB-KW"/>
</dbReference>
<dbReference type="OrthoDB" id="5456285at2"/>
<comment type="caution">
    <text evidence="2">The sequence shown here is derived from an EMBL/GenBank/DDBJ whole genome shotgun (WGS) entry which is preliminary data.</text>
</comment>
<gene>
    <name evidence="2" type="ORF">DFP90_1011072</name>
</gene>
<dbReference type="InterPro" id="IPR003594">
    <property type="entry name" value="HATPase_dom"/>
</dbReference>
<dbReference type="AlphaFoldDB" id="A0A3D9HXY0"/>
<evidence type="ECO:0000259" key="1">
    <source>
        <dbReference type="Pfam" id="PF13581"/>
    </source>
</evidence>
<dbReference type="Pfam" id="PF13581">
    <property type="entry name" value="HATPase_c_2"/>
    <property type="match status" value="1"/>
</dbReference>
<protein>
    <submittedName>
        <fullName evidence="2">Histidine kinase-like protein</fullName>
    </submittedName>
</protein>
<keyword evidence="2" id="KW-0808">Transferase</keyword>
<evidence type="ECO:0000313" key="3">
    <source>
        <dbReference type="Proteomes" id="UP000256845"/>
    </source>
</evidence>
<dbReference type="CDD" id="cd16936">
    <property type="entry name" value="HATPase_RsbW-like"/>
    <property type="match status" value="1"/>
</dbReference>
<dbReference type="Proteomes" id="UP000256845">
    <property type="component" value="Unassembled WGS sequence"/>
</dbReference>
<sequence length="330" mass="37542">MLRTILLVLEDTAARERLNKLITEWGYFVIPVFVPGELPTFIEKCNPDAVLANGFLVNKEPDCLARLTRLWERQNLKADFIYLEGHQCAPAYPPNNLPPFFTGRAFIDDDKSLLRALSEVFSLAPLPKRRTGAELTQIFRMLQTPDGENFLDFDLEQDVTEGLERVGKLIENPTDRLNEQDQAEFKVQTLSEAENVASAIANVCPDPVMAGLGLRELMINAIEHGNLGISHAEKAQLVREATWEQEIKRRLGLAENREKYVQVEFERRNDRIIVEIRDQGKGFDWRIYMDSVMNPSLKPHGRGISIATLIAFDSVEYKGRGNEVQVMIKC</sequence>
<feature type="domain" description="Histidine kinase/HSP90-like ATPase" evidence="1">
    <location>
        <begin position="254"/>
        <end position="326"/>
    </location>
</feature>
<proteinExistence type="predicted"/>